<dbReference type="EMBL" id="NMVQ01000006">
    <property type="protein sequence ID" value="OYO23946.1"/>
    <property type="molecule type" value="Genomic_DNA"/>
</dbReference>
<dbReference type="SUPFAM" id="SSF53613">
    <property type="entry name" value="Ribokinase-like"/>
    <property type="match status" value="1"/>
</dbReference>
<keyword evidence="13" id="KW-0511">Multifunctional enzyme</keyword>
<feature type="binding site" evidence="18">
    <location>
        <position position="125"/>
    </location>
    <ligand>
        <name>K(+)</name>
        <dbReference type="ChEBI" id="CHEBI:29103"/>
    </ligand>
</feature>
<keyword evidence="23" id="KW-1185">Reference proteome</keyword>
<comment type="caution">
    <text evidence="17">Lacks conserved residue(s) required for the propagation of feature annotation.</text>
</comment>
<name>A0A255H9L4_9ACTN</name>
<dbReference type="InterPro" id="IPR000631">
    <property type="entry name" value="CARKD"/>
</dbReference>
<reference evidence="22 23" key="1">
    <citation type="submission" date="2017-07" db="EMBL/GenBank/DDBJ databases">
        <title>Draft whole genome sequences of clinical Proprionibacteriaceae strains.</title>
        <authorList>
            <person name="Bernier A.-M."/>
            <person name="Bernard K."/>
            <person name="Domingo M.-C."/>
        </authorList>
    </citation>
    <scope>NUCLEOTIDE SEQUENCE [LARGE SCALE GENOMIC DNA]</scope>
    <source>
        <strain evidence="22 23">NML 130396</strain>
    </source>
</reference>
<evidence type="ECO:0000256" key="13">
    <source>
        <dbReference type="ARBA" id="ARBA00023268"/>
    </source>
</evidence>
<dbReference type="EC" id="4.2.1.136" evidence="19"/>
<feature type="binding site" evidence="18">
    <location>
        <position position="63"/>
    </location>
    <ligand>
        <name>K(+)</name>
        <dbReference type="ChEBI" id="CHEBI:29103"/>
    </ligand>
</feature>
<feature type="binding site" evidence="18">
    <location>
        <position position="160"/>
    </location>
    <ligand>
        <name>K(+)</name>
        <dbReference type="ChEBI" id="CHEBI:29103"/>
    </ligand>
</feature>
<comment type="catalytic activity">
    <reaction evidence="16 17 19">
        <text>(6S)-NADPHX + ADP = AMP + phosphate + NADPH + H(+)</text>
        <dbReference type="Rhea" id="RHEA:32235"/>
        <dbReference type="ChEBI" id="CHEBI:15378"/>
        <dbReference type="ChEBI" id="CHEBI:43474"/>
        <dbReference type="ChEBI" id="CHEBI:57783"/>
        <dbReference type="ChEBI" id="CHEBI:64076"/>
        <dbReference type="ChEBI" id="CHEBI:456215"/>
        <dbReference type="ChEBI" id="CHEBI:456216"/>
        <dbReference type="EC" id="4.2.1.136"/>
    </reaction>
</comment>
<evidence type="ECO:0000313" key="22">
    <source>
        <dbReference type="EMBL" id="OYO23946.1"/>
    </source>
</evidence>
<dbReference type="GO" id="GO:0052856">
    <property type="term" value="F:NAD(P)HX epimerase activity"/>
    <property type="evidence" value="ECO:0007669"/>
    <property type="project" value="UniProtKB-UniRule"/>
</dbReference>
<evidence type="ECO:0000256" key="8">
    <source>
        <dbReference type="ARBA" id="ARBA00022857"/>
    </source>
</evidence>
<dbReference type="Gene3D" id="3.40.50.10260">
    <property type="entry name" value="YjeF N-terminal domain"/>
    <property type="match status" value="1"/>
</dbReference>
<evidence type="ECO:0000256" key="9">
    <source>
        <dbReference type="ARBA" id="ARBA00022958"/>
    </source>
</evidence>
<evidence type="ECO:0000256" key="3">
    <source>
        <dbReference type="ARBA" id="ARBA00006001"/>
    </source>
</evidence>
<dbReference type="GO" id="GO:0046496">
    <property type="term" value="P:nicotinamide nucleotide metabolic process"/>
    <property type="evidence" value="ECO:0007669"/>
    <property type="project" value="UniProtKB-UniRule"/>
</dbReference>
<evidence type="ECO:0000256" key="5">
    <source>
        <dbReference type="ARBA" id="ARBA00022723"/>
    </source>
</evidence>
<keyword evidence="11 18" id="KW-0413">Isomerase</keyword>
<comment type="similarity">
    <text evidence="4 19">In the C-terminal section; belongs to the NnrD/CARKD family.</text>
</comment>
<comment type="catalytic activity">
    <reaction evidence="15 17 19">
        <text>(6S)-NADHX + ADP = AMP + phosphate + NADH + H(+)</text>
        <dbReference type="Rhea" id="RHEA:32223"/>
        <dbReference type="ChEBI" id="CHEBI:15378"/>
        <dbReference type="ChEBI" id="CHEBI:43474"/>
        <dbReference type="ChEBI" id="CHEBI:57945"/>
        <dbReference type="ChEBI" id="CHEBI:64074"/>
        <dbReference type="ChEBI" id="CHEBI:456215"/>
        <dbReference type="ChEBI" id="CHEBI:456216"/>
        <dbReference type="EC" id="4.2.1.136"/>
    </reaction>
</comment>
<evidence type="ECO:0000313" key="23">
    <source>
        <dbReference type="Proteomes" id="UP000216311"/>
    </source>
</evidence>
<gene>
    <name evidence="17" type="primary">nnrD</name>
    <name evidence="18" type="synonym">nnrE</name>
    <name evidence="22" type="ORF">CGZ93_05400</name>
</gene>
<comment type="subunit">
    <text evidence="17">Homotetramer.</text>
</comment>
<evidence type="ECO:0000259" key="21">
    <source>
        <dbReference type="PROSITE" id="PS51385"/>
    </source>
</evidence>
<dbReference type="HAMAP" id="MF_01965">
    <property type="entry name" value="NADHX_dehydratase"/>
    <property type="match status" value="1"/>
</dbReference>
<dbReference type="PROSITE" id="PS51383">
    <property type="entry name" value="YJEF_C_3"/>
    <property type="match status" value="1"/>
</dbReference>
<dbReference type="EC" id="5.1.99.6" evidence="19"/>
<keyword evidence="12 17" id="KW-0456">Lyase</keyword>
<dbReference type="SUPFAM" id="SSF64153">
    <property type="entry name" value="YjeF N-terminal domain-like"/>
    <property type="match status" value="1"/>
</dbReference>
<evidence type="ECO:0000256" key="15">
    <source>
        <dbReference type="ARBA" id="ARBA00048238"/>
    </source>
</evidence>
<feature type="binding site" evidence="18">
    <location>
        <begin position="62"/>
        <end position="66"/>
    </location>
    <ligand>
        <name>(6S)-NADPHX</name>
        <dbReference type="ChEBI" id="CHEBI:64076"/>
    </ligand>
</feature>
<dbReference type="AlphaFoldDB" id="A0A255H9L4"/>
<organism evidence="22 23">
    <name type="scientific">Enemella dayhoffiae</name>
    <dbReference type="NCBI Taxonomy" id="2016507"/>
    <lineage>
        <taxon>Bacteria</taxon>
        <taxon>Bacillati</taxon>
        <taxon>Actinomycetota</taxon>
        <taxon>Actinomycetes</taxon>
        <taxon>Propionibacteriales</taxon>
        <taxon>Propionibacteriaceae</taxon>
        <taxon>Enemella</taxon>
    </lineage>
</organism>
<dbReference type="Proteomes" id="UP000216311">
    <property type="component" value="Unassembled WGS sequence"/>
</dbReference>
<keyword evidence="8 17" id="KW-0521">NADP</keyword>
<evidence type="ECO:0000256" key="16">
    <source>
        <dbReference type="ARBA" id="ARBA00049209"/>
    </source>
</evidence>
<evidence type="ECO:0000256" key="17">
    <source>
        <dbReference type="HAMAP-Rule" id="MF_01965"/>
    </source>
</evidence>
<feature type="binding site" evidence="17">
    <location>
        <position position="348"/>
    </location>
    <ligand>
        <name>(6S)-NADPHX</name>
        <dbReference type="ChEBI" id="CHEBI:64076"/>
    </ligand>
</feature>
<dbReference type="PROSITE" id="PS51385">
    <property type="entry name" value="YJEF_N"/>
    <property type="match status" value="1"/>
</dbReference>
<feature type="domain" description="YjeF C-terminal" evidence="20">
    <location>
        <begin position="219"/>
        <end position="470"/>
    </location>
</feature>
<feature type="binding site" evidence="17">
    <location>
        <position position="254"/>
    </location>
    <ligand>
        <name>(6S)-NADPHX</name>
        <dbReference type="ChEBI" id="CHEBI:64076"/>
    </ligand>
</feature>
<feature type="binding site" evidence="18">
    <location>
        <position position="157"/>
    </location>
    <ligand>
        <name>(6S)-NADPHX</name>
        <dbReference type="ChEBI" id="CHEBI:64076"/>
    </ligand>
</feature>
<evidence type="ECO:0000256" key="12">
    <source>
        <dbReference type="ARBA" id="ARBA00023239"/>
    </source>
</evidence>
<evidence type="ECO:0000256" key="2">
    <source>
        <dbReference type="ARBA" id="ARBA00000909"/>
    </source>
</evidence>
<evidence type="ECO:0000256" key="14">
    <source>
        <dbReference type="ARBA" id="ARBA00025153"/>
    </source>
</evidence>
<dbReference type="PANTHER" id="PTHR12592">
    <property type="entry name" value="ATP-DEPENDENT (S)-NAD(P)H-HYDRATE DEHYDRATASE FAMILY MEMBER"/>
    <property type="match status" value="1"/>
</dbReference>
<dbReference type="InterPro" id="IPR036652">
    <property type="entry name" value="YjeF_N_dom_sf"/>
</dbReference>
<dbReference type="GO" id="GO:0046872">
    <property type="term" value="F:metal ion binding"/>
    <property type="evidence" value="ECO:0007669"/>
    <property type="project" value="UniProtKB-UniRule"/>
</dbReference>
<dbReference type="GO" id="GO:0110051">
    <property type="term" value="P:metabolite repair"/>
    <property type="evidence" value="ECO:0007669"/>
    <property type="project" value="TreeGrafter"/>
</dbReference>
<keyword evidence="10 17" id="KW-0520">NAD</keyword>
<keyword evidence="7 17" id="KW-0067">ATP-binding</keyword>
<comment type="cofactor">
    <cofactor evidence="17">
        <name>Mg(2+)</name>
        <dbReference type="ChEBI" id="CHEBI:18420"/>
    </cofactor>
</comment>
<evidence type="ECO:0000256" key="7">
    <source>
        <dbReference type="ARBA" id="ARBA00022840"/>
    </source>
</evidence>
<evidence type="ECO:0000259" key="20">
    <source>
        <dbReference type="PROSITE" id="PS51383"/>
    </source>
</evidence>
<dbReference type="InterPro" id="IPR029056">
    <property type="entry name" value="Ribokinase-like"/>
</dbReference>
<comment type="caution">
    <text evidence="22">The sequence shown here is derived from an EMBL/GenBank/DDBJ whole genome shotgun (WGS) entry which is preliminary data.</text>
</comment>
<comment type="similarity">
    <text evidence="18">Belongs to the NnrE/AIBP family.</text>
</comment>
<dbReference type="InterPro" id="IPR030677">
    <property type="entry name" value="Nnr"/>
</dbReference>
<dbReference type="Pfam" id="PF01256">
    <property type="entry name" value="Carb_kinase"/>
    <property type="match status" value="1"/>
</dbReference>
<comment type="similarity">
    <text evidence="17">Belongs to the NnrD/CARKD family.</text>
</comment>
<keyword evidence="6 17" id="KW-0547">Nucleotide-binding</keyword>
<dbReference type="CDD" id="cd01171">
    <property type="entry name" value="YXKO-related"/>
    <property type="match status" value="1"/>
</dbReference>
<evidence type="ECO:0000256" key="4">
    <source>
        <dbReference type="ARBA" id="ARBA00009524"/>
    </source>
</evidence>
<evidence type="ECO:0000256" key="19">
    <source>
        <dbReference type="PIRNR" id="PIRNR017184"/>
    </source>
</evidence>
<dbReference type="InterPro" id="IPR004443">
    <property type="entry name" value="YjeF_N_dom"/>
</dbReference>
<dbReference type="GO" id="GO:0005524">
    <property type="term" value="F:ATP binding"/>
    <property type="evidence" value="ECO:0007669"/>
    <property type="project" value="UniProtKB-UniRule"/>
</dbReference>
<comment type="function">
    <text evidence="17">Catalyzes the dehydration of the S-form of NAD(P)HX at the expense of ADP, which is converted to AMP. Together with NAD(P)HX epimerase, which catalyzes the epimerization of the S- and R-forms, the enzyme allows the repair of both epimers of NAD(P)HX, a damaged form of NAD(P)H that is a result of enzymatic or heat-dependent hydration.</text>
</comment>
<evidence type="ECO:0000256" key="6">
    <source>
        <dbReference type="ARBA" id="ARBA00022741"/>
    </source>
</evidence>
<proteinExistence type="inferred from homology"/>
<comment type="catalytic activity">
    <reaction evidence="2 18 19">
        <text>(6R)-NADPHX = (6S)-NADPHX</text>
        <dbReference type="Rhea" id="RHEA:32227"/>
        <dbReference type="ChEBI" id="CHEBI:64076"/>
        <dbReference type="ChEBI" id="CHEBI:64077"/>
        <dbReference type="EC" id="5.1.99.6"/>
    </reaction>
</comment>
<dbReference type="HAMAP" id="MF_01966">
    <property type="entry name" value="NADHX_epimerase"/>
    <property type="match status" value="1"/>
</dbReference>
<comment type="function">
    <text evidence="14 19">Bifunctional enzyme that catalyzes the epimerization of the S- and R-forms of NAD(P)HX and the dehydration of the S-form of NAD(P)HX at the expense of ADP, which is converted to AMP. This allows the repair of both epimers of NAD(P)HX, a damaged form of NAD(P)H that is a result of enzymatic or heat-dependent hydration.</text>
</comment>
<evidence type="ECO:0000256" key="1">
    <source>
        <dbReference type="ARBA" id="ARBA00000013"/>
    </source>
</evidence>
<protein>
    <recommendedName>
        <fullName evidence="19">Bifunctional NAD(P)H-hydrate repair enzyme</fullName>
    </recommendedName>
    <alternativeName>
        <fullName evidence="19">Nicotinamide nucleotide repair protein</fullName>
    </alternativeName>
    <domain>
        <recommendedName>
            <fullName evidence="19">ADP-dependent (S)-NAD(P)H-hydrate dehydratase</fullName>
            <ecNumber evidence="19">4.2.1.136</ecNumber>
        </recommendedName>
        <alternativeName>
            <fullName evidence="19">ADP-dependent NAD(P)HX dehydratase</fullName>
        </alternativeName>
    </domain>
    <domain>
        <recommendedName>
            <fullName evidence="19">NAD(P)H-hydrate epimerase</fullName>
            <ecNumber evidence="19">5.1.99.6</ecNumber>
        </recommendedName>
    </domain>
</protein>
<keyword evidence="5 18" id="KW-0479">Metal-binding</keyword>
<accession>A0A255H9L4</accession>
<feature type="binding site" evidence="17">
    <location>
        <position position="415"/>
    </location>
    <ligand>
        <name>AMP</name>
        <dbReference type="ChEBI" id="CHEBI:456215"/>
    </ligand>
</feature>
<feature type="binding site" evidence="18">
    <location>
        <begin position="129"/>
        <end position="135"/>
    </location>
    <ligand>
        <name>(6S)-NADPHX</name>
        <dbReference type="ChEBI" id="CHEBI:64076"/>
    </ligand>
</feature>
<dbReference type="OrthoDB" id="9806925at2"/>
<comment type="function">
    <text evidence="18">Catalyzes the epimerization of the S- and R-forms of NAD(P)HX, a damaged form of NAD(P)H that is a result of enzymatic or heat-dependent hydration. This is a prerequisite for the S-specific NAD(P)H-hydrate dehydratase to allow the repair of both epimers of NAD(P)HX.</text>
</comment>
<dbReference type="Gene3D" id="3.40.1190.20">
    <property type="match status" value="1"/>
</dbReference>
<evidence type="ECO:0000256" key="10">
    <source>
        <dbReference type="ARBA" id="ARBA00023027"/>
    </source>
</evidence>
<dbReference type="GO" id="GO:0052855">
    <property type="term" value="F:ADP-dependent NAD(P)H-hydrate dehydratase activity"/>
    <property type="evidence" value="ECO:0007669"/>
    <property type="project" value="UniProtKB-UniRule"/>
</dbReference>
<feature type="domain" description="YjeF N-terminal" evidence="21">
    <location>
        <begin position="10"/>
        <end position="214"/>
    </location>
</feature>
<feature type="binding site" evidence="17">
    <location>
        <position position="416"/>
    </location>
    <ligand>
        <name>(6S)-NADPHX</name>
        <dbReference type="ChEBI" id="CHEBI:64076"/>
    </ligand>
</feature>
<dbReference type="RefSeq" id="WP_094363128.1">
    <property type="nucleotide sequence ID" value="NZ_NMVQ01000006.1"/>
</dbReference>
<keyword evidence="9 18" id="KW-0630">Potassium</keyword>
<dbReference type="PANTHER" id="PTHR12592:SF0">
    <property type="entry name" value="ATP-DEPENDENT (S)-NAD(P)H-HYDRATE DEHYDRATASE"/>
    <property type="match status" value="1"/>
</dbReference>
<sequence>MRSAYSAPAIRAAEERAMAEVGDGVLMQRAAAGLAVVCARRLRERRGRVSGARILVVTGPGNNGGDGLYAAARLARRGVRAYAWLVTQQVHSAAWRAFERAGGRRLELGVVLRELAAERFDQVIDAGFGIGGREGVFGDLARIARGARGHADVVAVDLPSGLGVDTVRPRHDVFTADATVTFGARKPCLLTDPGRSAAGRVELVEIGLELGEPDLAQWQASDLATHWPYPHASSDKYARGVVGVDAGSARYPGAAVLAVGGAVHAGAGMVRFIGDEQAGSAVVQRFPNVVPSSGRCQAYLLGSGWGNRPDARTTIESVAATGLPVVVDADGLQHLPDRLSPRFLLTPHAGELARLLGTERDQVEADPVAAVRTAAERTGATVLLKGATQYVAEAGESVVRLAVGGPAWTAQAGSGDTLAGVCAALLAAGLRPRDAALGGASLQAVTATRHPGPFPPQELAEFFPETISALEELLRG</sequence>
<evidence type="ECO:0000256" key="11">
    <source>
        <dbReference type="ARBA" id="ARBA00023235"/>
    </source>
</evidence>
<evidence type="ECO:0000256" key="18">
    <source>
        <dbReference type="HAMAP-Rule" id="MF_01966"/>
    </source>
</evidence>
<dbReference type="Pfam" id="PF03853">
    <property type="entry name" value="YjeF_N"/>
    <property type="match status" value="1"/>
</dbReference>
<comment type="catalytic activity">
    <reaction evidence="1 18 19">
        <text>(6R)-NADHX = (6S)-NADHX</text>
        <dbReference type="Rhea" id="RHEA:32215"/>
        <dbReference type="ChEBI" id="CHEBI:64074"/>
        <dbReference type="ChEBI" id="CHEBI:64075"/>
        <dbReference type="EC" id="5.1.99.6"/>
    </reaction>
</comment>
<feature type="binding site" evidence="17">
    <location>
        <position position="304"/>
    </location>
    <ligand>
        <name>(6S)-NADPHX</name>
        <dbReference type="ChEBI" id="CHEBI:64076"/>
    </ligand>
</feature>
<comment type="similarity">
    <text evidence="3 19">In the N-terminal section; belongs to the NnrE/AIBP family.</text>
</comment>
<dbReference type="PIRSF" id="PIRSF017184">
    <property type="entry name" value="Nnr"/>
    <property type="match status" value="1"/>
</dbReference>
<comment type="cofactor">
    <cofactor evidence="18 19">
        <name>K(+)</name>
        <dbReference type="ChEBI" id="CHEBI:29103"/>
    </cofactor>
    <text evidence="18 19">Binds 1 potassium ion per subunit.</text>
</comment>